<evidence type="ECO:0000256" key="1">
    <source>
        <dbReference type="SAM" id="Phobius"/>
    </source>
</evidence>
<dbReference type="EMBL" id="AP025184">
    <property type="protein sequence ID" value="BDB54309.1"/>
    <property type="molecule type" value="Genomic_DNA"/>
</dbReference>
<name>A0ABN6L146_9FLAO</name>
<keyword evidence="1" id="KW-1133">Transmembrane helix</keyword>
<sequence length="80" mass="8972">MKTSFNQILYIGFILLGVFQALFSKDYMQAGSSIGIALAFDPFDQDQKWNDRPTWQKAVLFVHLGVAAALLGYAIGWNDK</sequence>
<feature type="transmembrane region" description="Helical" evidence="1">
    <location>
        <begin position="7"/>
        <end position="23"/>
    </location>
</feature>
<proteinExistence type="predicted"/>
<evidence type="ECO:0000313" key="2">
    <source>
        <dbReference type="EMBL" id="BDB54309.1"/>
    </source>
</evidence>
<accession>A0ABN6L146</accession>
<dbReference type="Proteomes" id="UP001319867">
    <property type="component" value="Chromosome"/>
</dbReference>
<keyword evidence="1" id="KW-0812">Transmembrane</keyword>
<protein>
    <submittedName>
        <fullName evidence="2">Uncharacterized protein</fullName>
    </submittedName>
</protein>
<feature type="transmembrane region" description="Helical" evidence="1">
    <location>
        <begin position="58"/>
        <end position="77"/>
    </location>
</feature>
<gene>
    <name evidence="2" type="ORF">GENT5_06140</name>
</gene>
<evidence type="ECO:0000313" key="3">
    <source>
        <dbReference type="Proteomes" id="UP001319867"/>
    </source>
</evidence>
<reference evidence="2 3" key="1">
    <citation type="journal article" date="2022" name="Int. J. Syst. Evol. Microbiol.">
        <title>Flavobacterium ammonificans sp. nov. and Flavobacterium ammoniigenes sp. nov., ammonifying bacteria isolated from surface river water.</title>
        <authorList>
            <person name="Watanabe K."/>
            <person name="Kitamura T."/>
            <person name="Ogata Y."/>
            <person name="Shindo C."/>
            <person name="Suda W."/>
        </authorList>
    </citation>
    <scope>NUCLEOTIDE SEQUENCE [LARGE SCALE GENOMIC DNA]</scope>
    <source>
        <strain evidence="2 3">GENT5</strain>
    </source>
</reference>
<keyword evidence="1" id="KW-0472">Membrane</keyword>
<keyword evidence="3" id="KW-1185">Reference proteome</keyword>
<organism evidence="2 3">
    <name type="scientific">Flavobacterium ammoniigenes</name>
    <dbReference type="NCBI Taxonomy" id="1751095"/>
    <lineage>
        <taxon>Bacteria</taxon>
        <taxon>Pseudomonadati</taxon>
        <taxon>Bacteroidota</taxon>
        <taxon>Flavobacteriia</taxon>
        <taxon>Flavobacteriales</taxon>
        <taxon>Flavobacteriaceae</taxon>
        <taxon>Flavobacterium</taxon>
    </lineage>
</organism>
<reference evidence="2 3" key="2">
    <citation type="journal article" date="2022" name="Microorganisms">
        <title>Complete Genome Sequences of Two Flavobacterium ammonificans Strains and a Flavobacterium ammoniigenes Strain of Ammonifying Bacterioplankton Isolated from Surface River Water.</title>
        <authorList>
            <person name="Suda W."/>
            <person name="Ogata Y."/>
            <person name="Shindo C."/>
            <person name="Watanabe K."/>
        </authorList>
    </citation>
    <scope>NUCLEOTIDE SEQUENCE [LARGE SCALE GENOMIC DNA]</scope>
    <source>
        <strain evidence="2 3">GENT5</strain>
    </source>
</reference>
<dbReference type="RefSeq" id="WP_229318051.1">
    <property type="nucleotide sequence ID" value="NZ_AP025184.1"/>
</dbReference>